<keyword evidence="2" id="KW-1133">Transmembrane helix</keyword>
<name>A0A7T7WH88_9GAMM</name>
<organism evidence="3 4">
    <name type="scientific">Acinetobacter variabilis</name>
    <dbReference type="NCBI Taxonomy" id="70346"/>
    <lineage>
        <taxon>Bacteria</taxon>
        <taxon>Pseudomonadati</taxon>
        <taxon>Pseudomonadota</taxon>
        <taxon>Gammaproteobacteria</taxon>
        <taxon>Moraxellales</taxon>
        <taxon>Moraxellaceae</taxon>
        <taxon>Acinetobacter</taxon>
    </lineage>
</organism>
<evidence type="ECO:0000256" key="2">
    <source>
        <dbReference type="SAM" id="Phobius"/>
    </source>
</evidence>
<dbReference type="Proteomes" id="UP000596079">
    <property type="component" value="Chromosome"/>
</dbReference>
<evidence type="ECO:0000313" key="4">
    <source>
        <dbReference type="Proteomes" id="UP000596079"/>
    </source>
</evidence>
<dbReference type="EMBL" id="CP060811">
    <property type="protein sequence ID" value="QQN87710.1"/>
    <property type="molecule type" value="Genomic_DNA"/>
</dbReference>
<sequence length="139" mass="15601">MTLDHRQNPKLLWGIVSGLIVVIIAVLIITQFFLKQNETLPAHQGDLMHAPVTQAAPKAEPEPEEIVPTSENVLVDASIIREEVTENATLAKEEIAKLEDIQQQLNEQEKSLKQQHSDADELIKLKEEQIKLLEAQLAQ</sequence>
<dbReference type="AlphaFoldDB" id="A0A7T7WH88"/>
<feature type="transmembrane region" description="Helical" evidence="2">
    <location>
        <begin position="12"/>
        <end position="34"/>
    </location>
</feature>
<evidence type="ECO:0000313" key="3">
    <source>
        <dbReference type="EMBL" id="QQN87710.1"/>
    </source>
</evidence>
<proteinExistence type="predicted"/>
<gene>
    <name evidence="3" type="ORF">IAQ69_12840</name>
</gene>
<evidence type="ECO:0000256" key="1">
    <source>
        <dbReference type="SAM" id="Coils"/>
    </source>
</evidence>
<feature type="coiled-coil region" evidence="1">
    <location>
        <begin position="81"/>
        <end position="136"/>
    </location>
</feature>
<keyword evidence="2" id="KW-0472">Membrane</keyword>
<keyword evidence="2" id="KW-0812">Transmembrane</keyword>
<accession>A0A7T7WH88</accession>
<dbReference type="RefSeq" id="WP_159122621.1">
    <property type="nucleotide sequence ID" value="NZ_CP060811.1"/>
</dbReference>
<reference evidence="3 4" key="1">
    <citation type="submission" date="2020-08" db="EMBL/GenBank/DDBJ databases">
        <title>Emergence of ISAba1-mediated novel tet(X) in Acinetobacter variabilis from a chicken farm.</title>
        <authorList>
            <person name="Peng K."/>
            <person name="Li R."/>
        </authorList>
    </citation>
    <scope>NUCLEOTIDE SEQUENCE [LARGE SCALE GENOMIC DNA]</scope>
    <source>
        <strain evidence="3 4">XM9F202-2</strain>
    </source>
</reference>
<protein>
    <submittedName>
        <fullName evidence="3">Uncharacterized protein</fullName>
    </submittedName>
</protein>
<keyword evidence="1" id="KW-0175">Coiled coil</keyword>